<dbReference type="SUPFAM" id="SSF48403">
    <property type="entry name" value="Ankyrin repeat"/>
    <property type="match status" value="1"/>
</dbReference>
<dbReference type="SMART" id="SM00248">
    <property type="entry name" value="ANK"/>
    <property type="match status" value="2"/>
</dbReference>
<dbReference type="PROSITE" id="PS50297">
    <property type="entry name" value="ANK_REP_REGION"/>
    <property type="match status" value="1"/>
</dbReference>
<evidence type="ECO:0000313" key="4">
    <source>
        <dbReference type="EMBL" id="EEP75482.1"/>
    </source>
</evidence>
<organism evidence="4 5">
    <name type="scientific">Uncinocarpus reesii (strain UAMH 1704)</name>
    <dbReference type="NCBI Taxonomy" id="336963"/>
    <lineage>
        <taxon>Eukaryota</taxon>
        <taxon>Fungi</taxon>
        <taxon>Dikarya</taxon>
        <taxon>Ascomycota</taxon>
        <taxon>Pezizomycotina</taxon>
        <taxon>Eurotiomycetes</taxon>
        <taxon>Eurotiomycetidae</taxon>
        <taxon>Onygenales</taxon>
        <taxon>Onygenaceae</taxon>
        <taxon>Uncinocarpus</taxon>
    </lineage>
</organism>
<dbReference type="OrthoDB" id="4772757at2759"/>
<dbReference type="InterPro" id="IPR036770">
    <property type="entry name" value="Ankyrin_rpt-contain_sf"/>
</dbReference>
<dbReference type="Pfam" id="PF12796">
    <property type="entry name" value="Ank_2"/>
    <property type="match status" value="1"/>
</dbReference>
<evidence type="ECO:0000256" key="3">
    <source>
        <dbReference type="PROSITE-ProRule" id="PRU00023"/>
    </source>
</evidence>
<dbReference type="PANTHER" id="PTHR46680:SF2">
    <property type="entry name" value="NF-KAPPA-B INHIBITOR ZETA"/>
    <property type="match status" value="1"/>
</dbReference>
<reference evidence="5" key="1">
    <citation type="journal article" date="2009" name="Genome Res.">
        <title>Comparative genomic analyses of the human fungal pathogens Coccidioides and their relatives.</title>
        <authorList>
            <person name="Sharpton T.J."/>
            <person name="Stajich J.E."/>
            <person name="Rounsley S.D."/>
            <person name="Gardner M.J."/>
            <person name="Wortman J.R."/>
            <person name="Jordar V.S."/>
            <person name="Maiti R."/>
            <person name="Kodira C.D."/>
            <person name="Neafsey D.E."/>
            <person name="Zeng Q."/>
            <person name="Hung C.-Y."/>
            <person name="McMahan C."/>
            <person name="Muszewska A."/>
            <person name="Grynberg M."/>
            <person name="Mandel M.A."/>
            <person name="Kellner E.M."/>
            <person name="Barker B.M."/>
            <person name="Galgiani J.N."/>
            <person name="Orbach M.J."/>
            <person name="Kirkland T.N."/>
            <person name="Cole G.T."/>
            <person name="Henn M.R."/>
            <person name="Birren B.W."/>
            <person name="Taylor J.W."/>
        </authorList>
    </citation>
    <scope>NUCLEOTIDE SEQUENCE [LARGE SCALE GENOMIC DNA]</scope>
    <source>
        <strain evidence="5">UAMH 1704</strain>
    </source>
</reference>
<feature type="repeat" description="ANK" evidence="3">
    <location>
        <begin position="33"/>
        <end position="65"/>
    </location>
</feature>
<sequence>MTPLQQAVMYKQPEMVQLLIDHGADLDKTASIDHPSPVFLAATYARPQMVEMLLNAGACMNAKKEGKPTLLYYAVTGTRERLLARMRRARTVKAVLDAGTPYSLVQGRPSTMHLAKGHLSDNDLVATVCTTQSA</sequence>
<name>C4JKN1_UNCRE</name>
<dbReference type="PROSITE" id="PS50088">
    <property type="entry name" value="ANK_REPEAT"/>
    <property type="match status" value="2"/>
</dbReference>
<dbReference type="AlphaFoldDB" id="C4JKN1"/>
<evidence type="ECO:0000256" key="1">
    <source>
        <dbReference type="ARBA" id="ARBA00022737"/>
    </source>
</evidence>
<keyword evidence="5" id="KW-1185">Reference proteome</keyword>
<keyword evidence="2 3" id="KW-0040">ANK repeat</keyword>
<dbReference type="HOGENOM" id="CLU_1897741_0_0_1"/>
<dbReference type="GeneID" id="8439085"/>
<dbReference type="GO" id="GO:0071356">
    <property type="term" value="P:cellular response to tumor necrosis factor"/>
    <property type="evidence" value="ECO:0007669"/>
    <property type="project" value="TreeGrafter"/>
</dbReference>
<dbReference type="InParanoid" id="C4JKN1"/>
<evidence type="ECO:0000256" key="2">
    <source>
        <dbReference type="ARBA" id="ARBA00023043"/>
    </source>
</evidence>
<dbReference type="InterPro" id="IPR002110">
    <property type="entry name" value="Ankyrin_rpt"/>
</dbReference>
<dbReference type="GO" id="GO:0005829">
    <property type="term" value="C:cytosol"/>
    <property type="evidence" value="ECO:0007669"/>
    <property type="project" value="TreeGrafter"/>
</dbReference>
<gene>
    <name evidence="4" type="ORF">UREG_00328</name>
</gene>
<dbReference type="Proteomes" id="UP000002058">
    <property type="component" value="Unassembled WGS sequence"/>
</dbReference>
<dbReference type="GO" id="GO:0051059">
    <property type="term" value="F:NF-kappaB binding"/>
    <property type="evidence" value="ECO:0007669"/>
    <property type="project" value="TreeGrafter"/>
</dbReference>
<dbReference type="PANTHER" id="PTHR46680">
    <property type="entry name" value="NF-KAPPA-B INHIBITOR ALPHA"/>
    <property type="match status" value="1"/>
</dbReference>
<dbReference type="STRING" id="336963.C4JKN1"/>
<dbReference type="RefSeq" id="XP_002540815.1">
    <property type="nucleotide sequence ID" value="XM_002540769.1"/>
</dbReference>
<evidence type="ECO:0000313" key="5">
    <source>
        <dbReference type="Proteomes" id="UP000002058"/>
    </source>
</evidence>
<dbReference type="InterPro" id="IPR051070">
    <property type="entry name" value="NF-kappa-B_inhibitor"/>
</dbReference>
<dbReference type="KEGG" id="ure:UREG_00328"/>
<dbReference type="VEuPathDB" id="FungiDB:UREG_00328"/>
<feature type="repeat" description="ANK" evidence="3">
    <location>
        <begin position="1"/>
        <end position="31"/>
    </location>
</feature>
<proteinExistence type="predicted"/>
<dbReference type="Gene3D" id="1.25.40.20">
    <property type="entry name" value="Ankyrin repeat-containing domain"/>
    <property type="match status" value="1"/>
</dbReference>
<accession>C4JKN1</accession>
<protein>
    <submittedName>
        <fullName evidence="4">Uncharacterized protein</fullName>
    </submittedName>
</protein>
<keyword evidence="1" id="KW-0677">Repeat</keyword>
<dbReference type="EMBL" id="CH476615">
    <property type="protein sequence ID" value="EEP75482.1"/>
    <property type="molecule type" value="Genomic_DNA"/>
</dbReference>